<organism evidence="1 2">
    <name type="scientific">Gelidibacter sediminis</name>
    <dbReference type="NCBI Taxonomy" id="1608710"/>
    <lineage>
        <taxon>Bacteria</taxon>
        <taxon>Pseudomonadati</taxon>
        <taxon>Bacteroidota</taxon>
        <taxon>Flavobacteriia</taxon>
        <taxon>Flavobacteriales</taxon>
        <taxon>Flavobacteriaceae</taxon>
        <taxon>Gelidibacter</taxon>
    </lineage>
</organism>
<dbReference type="AlphaFoldDB" id="A0A4R7PXY9"/>
<evidence type="ECO:0008006" key="3">
    <source>
        <dbReference type="Google" id="ProtNLM"/>
    </source>
</evidence>
<keyword evidence="2" id="KW-1185">Reference proteome</keyword>
<dbReference type="InterPro" id="IPR021345">
    <property type="entry name" value="DUF2961"/>
</dbReference>
<gene>
    <name evidence="1" type="ORF">BXY82_1839</name>
</gene>
<name>A0A4R7PXY9_9FLAO</name>
<comment type="caution">
    <text evidence="1">The sequence shown here is derived from an EMBL/GenBank/DDBJ whole genome shotgun (WGS) entry which is preliminary data.</text>
</comment>
<evidence type="ECO:0000313" key="2">
    <source>
        <dbReference type="Proteomes" id="UP000294689"/>
    </source>
</evidence>
<dbReference type="Pfam" id="PF11175">
    <property type="entry name" value="DUF2961"/>
    <property type="match status" value="1"/>
</dbReference>
<dbReference type="Proteomes" id="UP000294689">
    <property type="component" value="Unassembled WGS sequence"/>
</dbReference>
<reference evidence="1 2" key="1">
    <citation type="submission" date="2019-03" db="EMBL/GenBank/DDBJ databases">
        <title>Genomic Encyclopedia of Archaeal and Bacterial Type Strains, Phase II (KMG-II): from individual species to whole genera.</title>
        <authorList>
            <person name="Goeker M."/>
        </authorList>
    </citation>
    <scope>NUCLEOTIDE SEQUENCE [LARGE SCALE GENOMIC DNA]</scope>
    <source>
        <strain evidence="1 2">DSM 28135</strain>
    </source>
</reference>
<accession>A0A4R7PXY9</accession>
<proteinExistence type="predicted"/>
<protein>
    <recommendedName>
        <fullName evidence="3">DUF2961 family protein</fullName>
    </recommendedName>
</protein>
<evidence type="ECO:0000313" key="1">
    <source>
        <dbReference type="EMBL" id="TDU39808.1"/>
    </source>
</evidence>
<dbReference type="EMBL" id="SOBW01000008">
    <property type="protein sequence ID" value="TDU39808.1"/>
    <property type="molecule type" value="Genomic_DNA"/>
</dbReference>
<sequence>MKSYIKGDWENGKFQKNISITSQKFGLHESTISNGKKSSFSGVLKAGESISTRVNGGRAIRKLAVKLNAVHMEQALRATVIAMEFDGKNTVWVPVGDLFGTGYKISPYKGLLSEVNEEGGMTLYFPMPFQESAKITIHNYGKEAIELVKMDVHHASWEWDERSLYFHANWRNYPNIETSEKKDVNFITISGKGKYVGDVLTLFNNSYHWWGEGDEKIFVDGEKFPSNFGTGTEDYYGYAWCSVADFEAPFIAQPIGDGNRSPGLTVNSRWRSLDVIPFEKSLKFDMEIWHWASTHMDYAPTTFWYGTKDAKAEFSESVKNVQIPVRFADKFEAEGFAINEVRGGEAIIQAFLLFDWSARNHLLWKGIKKNDVLKTGFYSENERLGELTMVFTHAADYVIVDVMLNDELIFENLDLYNEKLSIKKHPLRNGKIKKGNNTLKLIVKGANKANPKADKLGVDYLIVE</sequence>
<dbReference type="OrthoDB" id="2518538at2"/>
<dbReference type="RefSeq" id="WP_133757863.1">
    <property type="nucleotide sequence ID" value="NZ_SOBW01000008.1"/>
</dbReference>
<dbReference type="Gene3D" id="2.60.120.1390">
    <property type="match status" value="1"/>
</dbReference>